<organism evidence="2 3">
    <name type="scientific">Arenivirga flava</name>
    <dbReference type="NCBI Taxonomy" id="1930060"/>
    <lineage>
        <taxon>Bacteria</taxon>
        <taxon>Bacillati</taxon>
        <taxon>Actinomycetota</taxon>
        <taxon>Actinomycetes</taxon>
        <taxon>Micrococcales</taxon>
        <taxon>Microbacteriaceae</taxon>
        <taxon>Arenivirga</taxon>
    </lineage>
</organism>
<dbReference type="SUPFAM" id="SSF51182">
    <property type="entry name" value="RmlC-like cupins"/>
    <property type="match status" value="1"/>
</dbReference>
<proteinExistence type="predicted"/>
<reference evidence="2 3" key="1">
    <citation type="journal article" date="2014" name="Int. J. Syst. Evol. Microbiol.">
        <title>Complete genome sequence of Corynebacterium casei LMG S-19264T (=DSM 44701T), isolated from a smear-ripened cheese.</title>
        <authorList>
            <consortium name="US DOE Joint Genome Institute (JGI-PGF)"/>
            <person name="Walter F."/>
            <person name="Albersmeier A."/>
            <person name="Kalinowski J."/>
            <person name="Ruckert C."/>
        </authorList>
    </citation>
    <scope>NUCLEOTIDE SEQUENCE [LARGE SCALE GENOMIC DNA]</scope>
    <source>
        <strain evidence="2 3">NBRC 112289</strain>
    </source>
</reference>
<evidence type="ECO:0000313" key="3">
    <source>
        <dbReference type="Proteomes" id="UP001157160"/>
    </source>
</evidence>
<dbReference type="Proteomes" id="UP001157160">
    <property type="component" value="Unassembled WGS sequence"/>
</dbReference>
<dbReference type="AlphaFoldDB" id="A0AA37UIP6"/>
<evidence type="ECO:0000259" key="1">
    <source>
        <dbReference type="Pfam" id="PF07883"/>
    </source>
</evidence>
<evidence type="ECO:0000313" key="2">
    <source>
        <dbReference type="EMBL" id="GMA27897.1"/>
    </source>
</evidence>
<name>A0AA37UIP6_9MICO</name>
<dbReference type="RefSeq" id="WP_284230879.1">
    <property type="nucleotide sequence ID" value="NZ_BSUL01000001.1"/>
</dbReference>
<protein>
    <recommendedName>
        <fullName evidence="1">Cupin type-2 domain-containing protein</fullName>
    </recommendedName>
</protein>
<accession>A0AA37UIP6</accession>
<dbReference type="InterPro" id="IPR011051">
    <property type="entry name" value="RmlC_Cupin_sf"/>
</dbReference>
<keyword evidence="3" id="KW-1185">Reference proteome</keyword>
<gene>
    <name evidence="2" type="ORF">GCM10025874_11500</name>
</gene>
<dbReference type="Pfam" id="PF07883">
    <property type="entry name" value="Cupin_2"/>
    <property type="match status" value="1"/>
</dbReference>
<dbReference type="EMBL" id="BSUL01000001">
    <property type="protein sequence ID" value="GMA27897.1"/>
    <property type="molecule type" value="Genomic_DNA"/>
</dbReference>
<sequence length="230" mass="23503">MSGLPFPGGTSVTRLRVYELGPAADGLDGGTPHLHTVSSEAYVVLGGAGAVQLLDRSGYREQPLAAGDVVWFGPGTVHRAVNHGGLDLLVILSNRGLPEHGDAVMTFPDAVLADPEAYASAAAPGEEPPRARRDLGVEGFLALRDALLAGDGAPYERMLDRATALVHPLAGSFAQQRMASVGADEALGSAALRALAAASSDGLGALAPRASRLEGSAYGMCGVLQRLDGD</sequence>
<comment type="caution">
    <text evidence="2">The sequence shown here is derived from an EMBL/GenBank/DDBJ whole genome shotgun (WGS) entry which is preliminary data.</text>
</comment>
<feature type="domain" description="Cupin type-2" evidence="1">
    <location>
        <begin position="29"/>
        <end position="88"/>
    </location>
</feature>
<dbReference type="InterPro" id="IPR014710">
    <property type="entry name" value="RmlC-like_jellyroll"/>
</dbReference>
<dbReference type="Gene3D" id="2.60.120.10">
    <property type="entry name" value="Jelly Rolls"/>
    <property type="match status" value="1"/>
</dbReference>
<dbReference type="InterPro" id="IPR013096">
    <property type="entry name" value="Cupin_2"/>
</dbReference>